<dbReference type="InterPro" id="IPR006652">
    <property type="entry name" value="Kelch_1"/>
</dbReference>
<dbReference type="EMBL" id="BAFN01000001">
    <property type="protein sequence ID" value="GAN33563.1"/>
    <property type="molecule type" value="Genomic_DNA"/>
</dbReference>
<gene>
    <name evidence="1" type="ORF">BROSI_A2089</name>
</gene>
<organism evidence="1 2">
    <name type="scientific">Candidatus Brocadia sinica JPN1</name>
    <dbReference type="NCBI Taxonomy" id="1197129"/>
    <lineage>
        <taxon>Bacteria</taxon>
        <taxon>Pseudomonadati</taxon>
        <taxon>Planctomycetota</taxon>
        <taxon>Candidatus Brocadiia</taxon>
        <taxon>Candidatus Brocadiales</taxon>
        <taxon>Candidatus Brocadiaceae</taxon>
        <taxon>Candidatus Brocadia</taxon>
    </lineage>
</organism>
<dbReference type="Proteomes" id="UP000032309">
    <property type="component" value="Unassembled WGS sequence"/>
</dbReference>
<dbReference type="RefSeq" id="WP_157842474.1">
    <property type="nucleotide sequence ID" value="NZ_BAFN01000001.1"/>
</dbReference>
<accession>A0ABQ0JXR3</accession>
<proteinExistence type="predicted"/>
<dbReference type="InterPro" id="IPR015915">
    <property type="entry name" value="Kelch-typ_b-propeller"/>
</dbReference>
<evidence type="ECO:0000313" key="2">
    <source>
        <dbReference type="Proteomes" id="UP000032309"/>
    </source>
</evidence>
<dbReference type="SUPFAM" id="SSF117281">
    <property type="entry name" value="Kelch motif"/>
    <property type="match status" value="1"/>
</dbReference>
<keyword evidence="2" id="KW-1185">Reference proteome</keyword>
<dbReference type="Gene3D" id="2.120.10.80">
    <property type="entry name" value="Kelch-type beta propeller"/>
    <property type="match status" value="1"/>
</dbReference>
<dbReference type="Pfam" id="PF01344">
    <property type="entry name" value="Kelch_1"/>
    <property type="match status" value="1"/>
</dbReference>
<name>A0ABQ0JXR3_9BACT</name>
<reference evidence="2" key="1">
    <citation type="journal article" date="2015" name="Genome Announc.">
        <title>Draft Genome Sequence of an Anaerobic Ammonium-Oxidizing Bacterium, "Candidatus Brocadia sinica".</title>
        <authorList>
            <person name="Oshiki M."/>
            <person name="Shinyako-Hata K."/>
            <person name="Satoh H."/>
            <person name="Okabe S."/>
        </authorList>
    </citation>
    <scope>NUCLEOTIDE SEQUENCE [LARGE SCALE GENOMIC DNA]</scope>
    <source>
        <strain evidence="2">JPN1</strain>
    </source>
</reference>
<sequence>MDGLADDRVGGWNGTNYFNTGGRYNPTTNTWTATSTTGAPSARFRHTAVWTGAQMIVWGGWNGTSYFNTGGLYTP</sequence>
<evidence type="ECO:0000313" key="1">
    <source>
        <dbReference type="EMBL" id="GAN33563.1"/>
    </source>
</evidence>
<comment type="caution">
    <text evidence="1">The sequence shown here is derived from an EMBL/GenBank/DDBJ whole genome shotgun (WGS) entry which is preliminary data.</text>
</comment>
<protein>
    <submittedName>
        <fullName evidence="1">Kelch repeat protein</fullName>
    </submittedName>
</protein>